<name>A0ACC1AZR0_9ROSI</name>
<reference evidence="2" key="1">
    <citation type="journal article" date="2023" name="G3 (Bethesda)">
        <title>Genome assembly and association tests identify interacting loci associated with vigor, precocity, and sex in interspecific pistachio rootstocks.</title>
        <authorList>
            <person name="Palmer W."/>
            <person name="Jacygrad E."/>
            <person name="Sagayaradj S."/>
            <person name="Cavanaugh K."/>
            <person name="Han R."/>
            <person name="Bertier L."/>
            <person name="Beede B."/>
            <person name="Kafkas S."/>
            <person name="Golino D."/>
            <person name="Preece J."/>
            <person name="Michelmore R."/>
        </authorList>
    </citation>
    <scope>NUCLEOTIDE SEQUENCE [LARGE SCALE GENOMIC DNA]</scope>
</reference>
<gene>
    <name evidence="1" type="ORF">Patl1_25195</name>
</gene>
<organism evidence="1 2">
    <name type="scientific">Pistacia atlantica</name>
    <dbReference type="NCBI Taxonomy" id="434234"/>
    <lineage>
        <taxon>Eukaryota</taxon>
        <taxon>Viridiplantae</taxon>
        <taxon>Streptophyta</taxon>
        <taxon>Embryophyta</taxon>
        <taxon>Tracheophyta</taxon>
        <taxon>Spermatophyta</taxon>
        <taxon>Magnoliopsida</taxon>
        <taxon>eudicotyledons</taxon>
        <taxon>Gunneridae</taxon>
        <taxon>Pentapetalae</taxon>
        <taxon>rosids</taxon>
        <taxon>malvids</taxon>
        <taxon>Sapindales</taxon>
        <taxon>Anacardiaceae</taxon>
        <taxon>Pistacia</taxon>
    </lineage>
</organism>
<keyword evidence="2" id="KW-1185">Reference proteome</keyword>
<dbReference type="EMBL" id="CM047903">
    <property type="protein sequence ID" value="KAJ0092164.1"/>
    <property type="molecule type" value="Genomic_DNA"/>
</dbReference>
<evidence type="ECO:0000313" key="1">
    <source>
        <dbReference type="EMBL" id="KAJ0092164.1"/>
    </source>
</evidence>
<sequence length="159" mass="18128">MSTSSLSHNYRTYAFLHCIAIAFLIYYKASFLCQEAKTRTTPLLPWLLVFAGKLVLSFRWLVGQAYRWRPVHLTVFPERLPEDDNKFPAIDVFICTADPKKEPTLEVMNSVLSAMALDYPPEKLHVYLSEDGGASITLTGMEEAFKFARESMKCSRNGH</sequence>
<dbReference type="Proteomes" id="UP001164250">
    <property type="component" value="Chromosome 7"/>
</dbReference>
<proteinExistence type="predicted"/>
<accession>A0ACC1AZR0</accession>
<comment type="caution">
    <text evidence="1">The sequence shown here is derived from an EMBL/GenBank/DDBJ whole genome shotgun (WGS) entry which is preliminary data.</text>
</comment>
<evidence type="ECO:0000313" key="2">
    <source>
        <dbReference type="Proteomes" id="UP001164250"/>
    </source>
</evidence>
<protein>
    <submittedName>
        <fullName evidence="1">Uncharacterized protein</fullName>
    </submittedName>
</protein>